<dbReference type="EMBL" id="JAGYPE010000009">
    <property type="protein sequence ID" value="MBS4187934.1"/>
    <property type="molecule type" value="Genomic_DNA"/>
</dbReference>
<dbReference type="AlphaFoldDB" id="A0A942T7R4"/>
<sequence>MTEKSLNDQTLRFIIEFEKSIPYGTRLENKKLVELFRQSSFYNRKFDTYIVNAINKAIWYAIKRSGNWSMERGVYIKGYIADQNVGEVTIENTPDPNRNIVSKGFISDSNRDIYIKHLSVNLYNVLMLKKHIDDEVLKAYHLSAKGIGDDLYYLTESYYRQLGVFKGKHSMSDFITPKAKMILDTGQISKKLMYEHMVPKNLYIGEIAQATKMGDLREERINELLSNYYYVCTVTIEEDKILPSIKMHEDWDSKNPFHRYEKAGITFFSNVERYA</sequence>
<evidence type="ECO:0000313" key="2">
    <source>
        <dbReference type="EMBL" id="MCH6265073.1"/>
    </source>
</evidence>
<dbReference type="EMBL" id="JAGYPE020000007">
    <property type="protein sequence ID" value="MCH6265073.1"/>
    <property type="molecule type" value="Genomic_DNA"/>
</dbReference>
<gene>
    <name evidence="2" type="ORF">KHB02_005985</name>
    <name evidence="1" type="ORF">KHB02_41885</name>
</gene>
<organism evidence="1">
    <name type="scientific">Neobacillus citreus</name>
    <dbReference type="NCBI Taxonomy" id="2833578"/>
    <lineage>
        <taxon>Bacteria</taxon>
        <taxon>Bacillati</taxon>
        <taxon>Bacillota</taxon>
        <taxon>Bacilli</taxon>
        <taxon>Bacillales</taxon>
        <taxon>Bacillaceae</taxon>
        <taxon>Neobacillus</taxon>
    </lineage>
</organism>
<proteinExistence type="predicted"/>
<comment type="caution">
    <text evidence="1">The sequence shown here is derived from an EMBL/GenBank/DDBJ whole genome shotgun (WGS) entry which is preliminary data.</text>
</comment>
<reference evidence="1" key="1">
    <citation type="submission" date="2021-05" db="EMBL/GenBank/DDBJ databases">
        <title>Novel Bacillus species.</title>
        <authorList>
            <person name="Liu G."/>
        </authorList>
    </citation>
    <scope>NUCLEOTIDE SEQUENCE</scope>
    <source>
        <strain evidence="1 3">FJAT-50051</strain>
    </source>
</reference>
<dbReference type="RefSeq" id="WP_213147742.1">
    <property type="nucleotide sequence ID" value="NZ_JAGYPE020000007.1"/>
</dbReference>
<protein>
    <submittedName>
        <fullName evidence="1">Uncharacterized protein</fullName>
    </submittedName>
</protein>
<keyword evidence="3" id="KW-1185">Reference proteome</keyword>
<evidence type="ECO:0000313" key="1">
    <source>
        <dbReference type="EMBL" id="MBS4187934.1"/>
    </source>
</evidence>
<dbReference type="Proteomes" id="UP000677265">
    <property type="component" value="Unassembled WGS sequence"/>
</dbReference>
<name>A0A942T7R4_9BACI</name>
<evidence type="ECO:0000313" key="3">
    <source>
        <dbReference type="Proteomes" id="UP000677265"/>
    </source>
</evidence>
<accession>A0A942T7R4</accession>